<evidence type="ECO:0000256" key="2">
    <source>
        <dbReference type="ARBA" id="ARBA00022692"/>
    </source>
</evidence>
<feature type="transmembrane region" description="Helical" evidence="6">
    <location>
        <begin position="93"/>
        <end position="112"/>
    </location>
</feature>
<evidence type="ECO:0000256" key="5">
    <source>
        <dbReference type="SAM" id="MobiDB-lite"/>
    </source>
</evidence>
<accession>A0A1E7K7U7</accession>
<dbReference type="Pfam" id="PF13564">
    <property type="entry name" value="DoxX_2"/>
    <property type="match status" value="1"/>
</dbReference>
<dbReference type="GO" id="GO:0016020">
    <property type="term" value="C:membrane"/>
    <property type="evidence" value="ECO:0007669"/>
    <property type="project" value="UniProtKB-SubCell"/>
</dbReference>
<feature type="transmembrane region" description="Helical" evidence="6">
    <location>
        <begin position="68"/>
        <end position="86"/>
    </location>
</feature>
<evidence type="ECO:0000256" key="1">
    <source>
        <dbReference type="ARBA" id="ARBA00004141"/>
    </source>
</evidence>
<feature type="transmembrane region" description="Helical" evidence="6">
    <location>
        <begin position="29"/>
        <end position="48"/>
    </location>
</feature>
<keyword evidence="4 6" id="KW-0472">Membrane</keyword>
<protein>
    <recommendedName>
        <fullName evidence="9">DoxX family protein</fullName>
    </recommendedName>
</protein>
<keyword evidence="8" id="KW-1185">Reference proteome</keyword>
<organism evidence="7 8">
    <name type="scientific">Streptomyces nanshensis</name>
    <dbReference type="NCBI Taxonomy" id="518642"/>
    <lineage>
        <taxon>Bacteria</taxon>
        <taxon>Bacillati</taxon>
        <taxon>Actinomycetota</taxon>
        <taxon>Actinomycetes</taxon>
        <taxon>Kitasatosporales</taxon>
        <taxon>Streptomycetaceae</taxon>
        <taxon>Streptomyces</taxon>
    </lineage>
</organism>
<sequence length="148" mass="15704">MNESAEPATGSRESADAQAPSRRGRGRHIALWVLQALLASFFVLGSAFPKLTGASAAVESFEQIGLGMWFMYVVGLLELAGGLALITPWLSGLSAICLIALLIGAFTTQMTVFDGENAVFPLIMMVPLAVVAWGRRDTLAGLPRLLGR</sequence>
<dbReference type="InterPro" id="IPR032808">
    <property type="entry name" value="DoxX"/>
</dbReference>
<dbReference type="Proteomes" id="UP000176005">
    <property type="component" value="Unassembled WGS sequence"/>
</dbReference>
<dbReference type="AlphaFoldDB" id="A0A1E7K7U7"/>
<dbReference type="RefSeq" id="WP_070020808.1">
    <property type="nucleotide sequence ID" value="NZ_LJGW01000727.1"/>
</dbReference>
<evidence type="ECO:0000313" key="8">
    <source>
        <dbReference type="Proteomes" id="UP000176005"/>
    </source>
</evidence>
<feature type="transmembrane region" description="Helical" evidence="6">
    <location>
        <begin position="118"/>
        <end position="134"/>
    </location>
</feature>
<evidence type="ECO:0000313" key="7">
    <source>
        <dbReference type="EMBL" id="OEV00010.1"/>
    </source>
</evidence>
<gene>
    <name evidence="7" type="ORF">AN218_33565</name>
</gene>
<dbReference type="EMBL" id="LJGW01000727">
    <property type="protein sequence ID" value="OEV00010.1"/>
    <property type="molecule type" value="Genomic_DNA"/>
</dbReference>
<name>A0A1E7K7U7_9ACTN</name>
<evidence type="ECO:0000256" key="4">
    <source>
        <dbReference type="ARBA" id="ARBA00023136"/>
    </source>
</evidence>
<comment type="subcellular location">
    <subcellularLocation>
        <location evidence="1">Membrane</location>
        <topology evidence="1">Multi-pass membrane protein</topology>
    </subcellularLocation>
</comment>
<keyword evidence="2 6" id="KW-0812">Transmembrane</keyword>
<proteinExistence type="predicted"/>
<feature type="region of interest" description="Disordered" evidence="5">
    <location>
        <begin position="1"/>
        <end position="22"/>
    </location>
</feature>
<evidence type="ECO:0000256" key="6">
    <source>
        <dbReference type="SAM" id="Phobius"/>
    </source>
</evidence>
<reference evidence="7 8" key="1">
    <citation type="journal article" date="2016" name="Front. Microbiol.">
        <title>Comparative Genomics Analysis of Streptomyces Species Reveals Their Adaptation to the Marine Environment and Their Diversity at the Genomic Level.</title>
        <authorList>
            <person name="Tian X."/>
            <person name="Zhang Z."/>
            <person name="Yang T."/>
            <person name="Chen M."/>
            <person name="Li J."/>
            <person name="Chen F."/>
            <person name="Yang J."/>
            <person name="Li W."/>
            <person name="Zhang B."/>
            <person name="Zhang Z."/>
            <person name="Wu J."/>
            <person name="Zhang C."/>
            <person name="Long L."/>
            <person name="Xiao J."/>
        </authorList>
    </citation>
    <scope>NUCLEOTIDE SEQUENCE [LARGE SCALE GENOMIC DNA]</scope>
    <source>
        <strain evidence="7 8">SCSIO 10429</strain>
    </source>
</reference>
<keyword evidence="3 6" id="KW-1133">Transmembrane helix</keyword>
<evidence type="ECO:0008006" key="9">
    <source>
        <dbReference type="Google" id="ProtNLM"/>
    </source>
</evidence>
<comment type="caution">
    <text evidence="7">The sequence shown here is derived from an EMBL/GenBank/DDBJ whole genome shotgun (WGS) entry which is preliminary data.</text>
</comment>
<evidence type="ECO:0000256" key="3">
    <source>
        <dbReference type="ARBA" id="ARBA00022989"/>
    </source>
</evidence>